<feature type="active site" description="Charge relay system" evidence="5">
    <location>
        <position position="283"/>
    </location>
</feature>
<dbReference type="PANTHER" id="PTHR11610">
    <property type="entry name" value="LIPASE"/>
    <property type="match status" value="1"/>
</dbReference>
<keyword evidence="4" id="KW-1015">Disulfide bond</keyword>
<dbReference type="GO" id="GO:0016042">
    <property type="term" value="P:lipid catabolic process"/>
    <property type="evidence" value="ECO:0007669"/>
    <property type="project" value="TreeGrafter"/>
</dbReference>
<dbReference type="GO" id="GO:0004806">
    <property type="term" value="F:triacylglycerol lipase activity"/>
    <property type="evidence" value="ECO:0007669"/>
    <property type="project" value="InterPro"/>
</dbReference>
<gene>
    <name evidence="10" type="ORF">J437_LFUL009398</name>
</gene>
<evidence type="ECO:0000256" key="3">
    <source>
        <dbReference type="ARBA" id="ARBA00022525"/>
    </source>
</evidence>
<evidence type="ECO:0000256" key="2">
    <source>
        <dbReference type="ARBA" id="ARBA00010701"/>
    </source>
</evidence>
<dbReference type="InterPro" id="IPR000734">
    <property type="entry name" value="TAG_lipase"/>
</dbReference>
<keyword evidence="8" id="KW-0732">Signal</keyword>
<evidence type="ECO:0000313" key="10">
    <source>
        <dbReference type="EMBL" id="KAG8228716.1"/>
    </source>
</evidence>
<evidence type="ECO:0000256" key="8">
    <source>
        <dbReference type="SAM" id="SignalP"/>
    </source>
</evidence>
<dbReference type="OrthoDB" id="199913at2759"/>
<evidence type="ECO:0000256" key="7">
    <source>
        <dbReference type="RuleBase" id="RU004262"/>
    </source>
</evidence>
<dbReference type="SUPFAM" id="SSF53474">
    <property type="entry name" value="alpha/beta-Hydrolases"/>
    <property type="match status" value="1"/>
</dbReference>
<dbReference type="GO" id="GO:0046872">
    <property type="term" value="F:metal ion binding"/>
    <property type="evidence" value="ECO:0007669"/>
    <property type="project" value="UniProtKB-KW"/>
</dbReference>
<feature type="active site" description="Nucleophile" evidence="5">
    <location>
        <position position="187"/>
    </location>
</feature>
<feature type="chain" id="PRO_5035418834" description="Lipase domain-containing protein" evidence="8">
    <location>
        <begin position="20"/>
        <end position="507"/>
    </location>
</feature>
<keyword evidence="6" id="KW-0106">Calcium</keyword>
<accession>A0A8K0K6N7</accession>
<evidence type="ECO:0000256" key="5">
    <source>
        <dbReference type="PIRSR" id="PIRSR000865-1"/>
    </source>
</evidence>
<dbReference type="Gene3D" id="2.60.60.20">
    <property type="entry name" value="PLAT/LH2 domain"/>
    <property type="match status" value="1"/>
</dbReference>
<feature type="signal peptide" evidence="8">
    <location>
        <begin position="1"/>
        <end position="19"/>
    </location>
</feature>
<protein>
    <recommendedName>
        <fullName evidence="9">Lipase domain-containing protein</fullName>
    </recommendedName>
</protein>
<dbReference type="PANTHER" id="PTHR11610:SF173">
    <property type="entry name" value="LIPASE DOMAIN-CONTAINING PROTEIN-RELATED"/>
    <property type="match status" value="1"/>
</dbReference>
<dbReference type="InterPro" id="IPR013818">
    <property type="entry name" value="Lipase"/>
</dbReference>
<feature type="binding site" evidence="6">
    <location>
        <position position="224"/>
    </location>
    <ligand>
        <name>Ca(2+)</name>
        <dbReference type="ChEBI" id="CHEBI:29108"/>
    </ligand>
</feature>
<dbReference type="AlphaFoldDB" id="A0A8K0K6N7"/>
<evidence type="ECO:0000256" key="6">
    <source>
        <dbReference type="PIRSR" id="PIRSR000865-2"/>
    </source>
</evidence>
<dbReference type="InterPro" id="IPR002331">
    <property type="entry name" value="Lipase_panc"/>
</dbReference>
<evidence type="ECO:0000313" key="11">
    <source>
        <dbReference type="Proteomes" id="UP000792457"/>
    </source>
</evidence>
<evidence type="ECO:0000256" key="1">
    <source>
        <dbReference type="ARBA" id="ARBA00004613"/>
    </source>
</evidence>
<organism evidence="10 11">
    <name type="scientific">Ladona fulva</name>
    <name type="common">Scarce chaser dragonfly</name>
    <name type="synonym">Libellula fulva</name>
    <dbReference type="NCBI Taxonomy" id="123851"/>
    <lineage>
        <taxon>Eukaryota</taxon>
        <taxon>Metazoa</taxon>
        <taxon>Ecdysozoa</taxon>
        <taxon>Arthropoda</taxon>
        <taxon>Hexapoda</taxon>
        <taxon>Insecta</taxon>
        <taxon>Pterygota</taxon>
        <taxon>Palaeoptera</taxon>
        <taxon>Odonata</taxon>
        <taxon>Epiprocta</taxon>
        <taxon>Anisoptera</taxon>
        <taxon>Libelluloidea</taxon>
        <taxon>Libellulidae</taxon>
        <taxon>Ladona</taxon>
    </lineage>
</organism>
<dbReference type="PRINTS" id="PR00821">
    <property type="entry name" value="TAGLIPASE"/>
</dbReference>
<reference evidence="10" key="2">
    <citation type="submission" date="2017-10" db="EMBL/GenBank/DDBJ databases">
        <title>Ladona fulva Genome sequencing and assembly.</title>
        <authorList>
            <person name="Murali S."/>
            <person name="Richards S."/>
            <person name="Bandaranaike D."/>
            <person name="Bellair M."/>
            <person name="Blankenburg K."/>
            <person name="Chao H."/>
            <person name="Dinh H."/>
            <person name="Doddapaneni H."/>
            <person name="Dugan-Rocha S."/>
            <person name="Elkadiri S."/>
            <person name="Gnanaolivu R."/>
            <person name="Hernandez B."/>
            <person name="Skinner E."/>
            <person name="Javaid M."/>
            <person name="Lee S."/>
            <person name="Li M."/>
            <person name="Ming W."/>
            <person name="Munidasa M."/>
            <person name="Muniz J."/>
            <person name="Nguyen L."/>
            <person name="Hughes D."/>
            <person name="Osuji N."/>
            <person name="Pu L.-L."/>
            <person name="Puazo M."/>
            <person name="Qu C."/>
            <person name="Quiroz J."/>
            <person name="Raj R."/>
            <person name="Weissenberger G."/>
            <person name="Xin Y."/>
            <person name="Zou X."/>
            <person name="Han Y."/>
            <person name="Worley K."/>
            <person name="Muzny D."/>
            <person name="Gibbs R."/>
        </authorList>
    </citation>
    <scope>NUCLEOTIDE SEQUENCE</scope>
    <source>
        <strain evidence="10">Sampled in the wild</strain>
    </source>
</reference>
<dbReference type="Proteomes" id="UP000792457">
    <property type="component" value="Unassembled WGS sequence"/>
</dbReference>
<evidence type="ECO:0000259" key="9">
    <source>
        <dbReference type="Pfam" id="PF00151"/>
    </source>
</evidence>
<feature type="domain" description="Lipase" evidence="9">
    <location>
        <begin position="39"/>
        <end position="369"/>
    </location>
</feature>
<comment type="caution">
    <text evidence="10">The sequence shown here is derived from an EMBL/GenBank/DDBJ whole genome shotgun (WGS) entry which is preliminary data.</text>
</comment>
<dbReference type="FunFam" id="3.40.50.1820:FF:000033">
    <property type="entry name" value="Pancreatic triacylglycerol lipase"/>
    <property type="match status" value="1"/>
</dbReference>
<proteinExistence type="inferred from homology"/>
<comment type="subcellular location">
    <subcellularLocation>
        <location evidence="1">Secreted</location>
    </subcellularLocation>
</comment>
<dbReference type="InterPro" id="IPR029058">
    <property type="entry name" value="AB_hydrolase_fold"/>
</dbReference>
<sequence>MESRVLLLISALFLPNCMCVSTNLEDRAGWLSHGNETECFERIGCLTNSDGWYKLKRPFNPFPSSREAVGTNFKLYTRENKEGEELKVDKNDDIQSKYFKSDRETKLIIHGFLGKGKADWVMDMMEALLQRMDANVVIVDWSKGASTLYTYAAANTRVVGLEIAYLINTLIEKKGASARMFHLIGHSLGSHISGYAGERIHNLGRITGLDPAGPYFEDMPTFVRLDPSDAILVDTIHTDASMGFGTSQQMGDLDFYPNGGKNQPGCFITETEESLSDLPSCSHSRSELLFVESILSSPFYEDGKDGKCPFISFTCESYEDFLDGKCLSCGKDGMNCALMGLDADKYPGLSNPEMKRKKFYLETNGAEPYCGYHYHVNLTVAKESKGQDKVVGDLALTATGETGIAKEMELTTNGARTMSKGESYSFLGFSSVQTGKVSTADVKWKWNPDWFSSSICIFCNKNLYLSEAEVTDLGYYPQDKFKTSETCQPSEPEEIDSGDGYAFQLKC</sequence>
<feature type="binding site" evidence="6">
    <location>
        <position position="229"/>
    </location>
    <ligand>
        <name>Ca(2+)</name>
        <dbReference type="ChEBI" id="CHEBI:29108"/>
    </ligand>
</feature>
<dbReference type="InterPro" id="IPR016272">
    <property type="entry name" value="Lipase_LIPH"/>
</dbReference>
<feature type="binding site" evidence="6">
    <location>
        <position position="226"/>
    </location>
    <ligand>
        <name>Ca(2+)</name>
        <dbReference type="ChEBI" id="CHEBI:29108"/>
    </ligand>
</feature>
<evidence type="ECO:0000256" key="4">
    <source>
        <dbReference type="ARBA" id="ARBA00023157"/>
    </source>
</evidence>
<dbReference type="InterPro" id="IPR033906">
    <property type="entry name" value="Lipase_N"/>
</dbReference>
<dbReference type="Pfam" id="PF00151">
    <property type="entry name" value="Lipase"/>
    <property type="match status" value="1"/>
</dbReference>
<dbReference type="Gene3D" id="3.40.50.1820">
    <property type="entry name" value="alpha/beta hydrolase"/>
    <property type="match status" value="1"/>
</dbReference>
<keyword evidence="3" id="KW-0964">Secreted</keyword>
<comment type="similarity">
    <text evidence="2 7">Belongs to the AB hydrolase superfamily. Lipase family.</text>
</comment>
<dbReference type="PIRSF" id="PIRSF000865">
    <property type="entry name" value="Lipoprotein_lipase_LIPH"/>
    <property type="match status" value="1"/>
</dbReference>
<dbReference type="PRINTS" id="PR00823">
    <property type="entry name" value="PANCLIPASE"/>
</dbReference>
<keyword evidence="11" id="KW-1185">Reference proteome</keyword>
<dbReference type="CDD" id="cd00707">
    <property type="entry name" value="Pancreat_lipase_like"/>
    <property type="match status" value="1"/>
</dbReference>
<feature type="active site" description="Charge relay system" evidence="5">
    <location>
        <position position="210"/>
    </location>
</feature>
<name>A0A8K0K6N7_LADFU</name>
<dbReference type="EMBL" id="KZ308382">
    <property type="protein sequence ID" value="KAG8228716.1"/>
    <property type="molecule type" value="Genomic_DNA"/>
</dbReference>
<keyword evidence="6" id="KW-0479">Metal-binding</keyword>
<reference evidence="10" key="1">
    <citation type="submission" date="2013-04" db="EMBL/GenBank/DDBJ databases">
        <authorList>
            <person name="Qu J."/>
            <person name="Murali S.C."/>
            <person name="Bandaranaike D."/>
            <person name="Bellair M."/>
            <person name="Blankenburg K."/>
            <person name="Chao H."/>
            <person name="Dinh H."/>
            <person name="Doddapaneni H."/>
            <person name="Downs B."/>
            <person name="Dugan-Rocha S."/>
            <person name="Elkadiri S."/>
            <person name="Gnanaolivu R.D."/>
            <person name="Hernandez B."/>
            <person name="Javaid M."/>
            <person name="Jayaseelan J.C."/>
            <person name="Lee S."/>
            <person name="Li M."/>
            <person name="Ming W."/>
            <person name="Munidasa M."/>
            <person name="Muniz J."/>
            <person name="Nguyen L."/>
            <person name="Ongeri F."/>
            <person name="Osuji N."/>
            <person name="Pu L.-L."/>
            <person name="Puazo M."/>
            <person name="Qu C."/>
            <person name="Quiroz J."/>
            <person name="Raj R."/>
            <person name="Weissenberger G."/>
            <person name="Xin Y."/>
            <person name="Zou X."/>
            <person name="Han Y."/>
            <person name="Richards S."/>
            <person name="Worley K."/>
            <person name="Muzny D."/>
            <person name="Gibbs R."/>
        </authorList>
    </citation>
    <scope>NUCLEOTIDE SEQUENCE</scope>
    <source>
        <strain evidence="10">Sampled in the wild</strain>
    </source>
</reference>
<dbReference type="GO" id="GO:0005615">
    <property type="term" value="C:extracellular space"/>
    <property type="evidence" value="ECO:0007669"/>
    <property type="project" value="TreeGrafter"/>
</dbReference>